<gene>
    <name evidence="1" type="ORF">An02g10530</name>
</gene>
<dbReference type="GeneID" id="84590447"/>
<evidence type="ECO:0000313" key="1">
    <source>
        <dbReference type="RefSeq" id="XP_059603486.1"/>
    </source>
</evidence>
<protein>
    <submittedName>
        <fullName evidence="1">Uncharacterized protein</fullName>
    </submittedName>
</protein>
<reference evidence="1" key="1">
    <citation type="submission" date="2025-02" db="EMBL/GenBank/DDBJ databases">
        <authorList>
            <consortium name="NCBI Genome Project"/>
        </authorList>
    </citation>
    <scope>NUCLEOTIDE SEQUENCE</scope>
</reference>
<name>A0AAJ8E1Q8_ASPNG</name>
<dbReference type="VEuPathDB" id="FungiDB:An02g10530"/>
<organism evidence="1">
    <name type="scientific">Aspergillus niger</name>
    <dbReference type="NCBI Taxonomy" id="5061"/>
    <lineage>
        <taxon>Eukaryota</taxon>
        <taxon>Fungi</taxon>
        <taxon>Dikarya</taxon>
        <taxon>Ascomycota</taxon>
        <taxon>Pezizomycotina</taxon>
        <taxon>Eurotiomycetes</taxon>
        <taxon>Eurotiomycetidae</taxon>
        <taxon>Eurotiales</taxon>
        <taxon>Aspergillaceae</taxon>
        <taxon>Aspergillus</taxon>
        <taxon>Aspergillus subgen. Circumdati</taxon>
    </lineage>
</organism>
<dbReference type="KEGG" id="ang:An02g10530"/>
<proteinExistence type="predicted"/>
<dbReference type="AlphaFoldDB" id="A0AAJ8E1Q8"/>
<sequence length="105" mass="11777">MDKTVWLSSTFTKYYYYQPPSLPWQPQLGGKATGLSALSDWIARPSGRLPGISEGHRSIMDLPCPMGLDHQVGVREHGRNHHEACHLHRDVVMGIPRSDDSWGVV</sequence>
<accession>A0AAJ8E1Q8</accession>
<dbReference type="RefSeq" id="XP_059603486.1">
    <property type="nucleotide sequence ID" value="XM_059746577.1"/>
</dbReference>
<reference evidence="1" key="2">
    <citation type="submission" date="2025-08" db="UniProtKB">
        <authorList>
            <consortium name="RefSeq"/>
        </authorList>
    </citation>
    <scope>IDENTIFICATION</scope>
</reference>